<evidence type="ECO:0000256" key="1">
    <source>
        <dbReference type="SAM" id="MobiDB-lite"/>
    </source>
</evidence>
<dbReference type="Proteomes" id="UP000536624">
    <property type="component" value="Unassembled WGS sequence"/>
</dbReference>
<proteinExistence type="predicted"/>
<gene>
    <name evidence="2" type="ORF">SMALB_6024</name>
</gene>
<sequence>MGCWKGREPRTGGRGRTPDRSLGLGTPVRGLGAGAKPRNAAEPSCRCFPLPAPSRYQGLRPWTPRPGGEARPHGAAANRRHGKGQNPVPEAGAKPRHTVEPHTDAAARGRGPEPKAEASTPARGLVQSPGCGGWGRAPVPGSGAKPQLRDLGRSPATR</sequence>
<name>A0A7X5X7B8_STRMQ</name>
<evidence type="ECO:0000313" key="3">
    <source>
        <dbReference type="Proteomes" id="UP000536624"/>
    </source>
</evidence>
<protein>
    <submittedName>
        <fullName evidence="2">Translation initiation factor IF-2</fullName>
    </submittedName>
</protein>
<dbReference type="AlphaFoldDB" id="A0A7X5X7B8"/>
<accession>A0A7X5X7B8</accession>
<feature type="region of interest" description="Disordered" evidence="1">
    <location>
        <begin position="1"/>
        <end position="158"/>
    </location>
</feature>
<reference evidence="2 3" key="1">
    <citation type="submission" date="2020-02" db="EMBL/GenBank/DDBJ databases">
        <title>Streptomyces malaysiensis DSM14702 (JHCC583434, PFL_A843) Genome sequencing and assembly.</title>
        <authorList>
            <person name="Samborskyy M."/>
        </authorList>
    </citation>
    <scope>NUCLEOTIDE SEQUENCE [LARGE SCALE GENOMIC DNA]</scope>
    <source>
        <strain evidence="2 3">DSM 14702</strain>
    </source>
</reference>
<comment type="caution">
    <text evidence="2">The sequence shown here is derived from an EMBL/GenBank/DDBJ whole genome shotgun (WGS) entry which is preliminary data.</text>
</comment>
<organism evidence="2 3">
    <name type="scientific">Streptomyces malaysiensis</name>
    <dbReference type="NCBI Taxonomy" id="92644"/>
    <lineage>
        <taxon>Bacteria</taxon>
        <taxon>Bacillati</taxon>
        <taxon>Actinomycetota</taxon>
        <taxon>Actinomycetes</taxon>
        <taxon>Kitasatosporales</taxon>
        <taxon>Streptomycetaceae</taxon>
        <taxon>Streptomyces</taxon>
        <taxon>Streptomyces violaceusniger group</taxon>
    </lineage>
</organism>
<dbReference type="EMBL" id="JAALLH010000001">
    <property type="protein sequence ID" value="NIY67948.1"/>
    <property type="molecule type" value="Genomic_DNA"/>
</dbReference>
<feature type="compositionally biased region" description="Basic and acidic residues" evidence="1">
    <location>
        <begin position="1"/>
        <end position="19"/>
    </location>
</feature>
<keyword evidence="2" id="KW-0648">Protein biosynthesis</keyword>
<keyword evidence="2" id="KW-0396">Initiation factor</keyword>
<feature type="compositionally biased region" description="Basic and acidic residues" evidence="1">
    <location>
        <begin position="97"/>
        <end position="116"/>
    </location>
</feature>
<evidence type="ECO:0000313" key="2">
    <source>
        <dbReference type="EMBL" id="NIY67948.1"/>
    </source>
</evidence>
<dbReference type="GO" id="GO:0003743">
    <property type="term" value="F:translation initiation factor activity"/>
    <property type="evidence" value="ECO:0007669"/>
    <property type="project" value="UniProtKB-KW"/>
</dbReference>